<gene>
    <name evidence="2" type="ORF">BCR39DRAFT_523119</name>
</gene>
<accession>A0A1Y2BDJ3</accession>
<dbReference type="STRING" id="71784.A0A1Y2BDJ3"/>
<organism evidence="2 3">
    <name type="scientific">Naematelia encephala</name>
    <dbReference type="NCBI Taxonomy" id="71784"/>
    <lineage>
        <taxon>Eukaryota</taxon>
        <taxon>Fungi</taxon>
        <taxon>Dikarya</taxon>
        <taxon>Basidiomycota</taxon>
        <taxon>Agaricomycotina</taxon>
        <taxon>Tremellomycetes</taxon>
        <taxon>Tremellales</taxon>
        <taxon>Naemateliaceae</taxon>
        <taxon>Naematelia</taxon>
    </lineage>
</organism>
<protein>
    <submittedName>
        <fullName evidence="2">Uncharacterized protein</fullName>
    </submittedName>
</protein>
<dbReference type="InParanoid" id="A0A1Y2BDJ3"/>
<feature type="compositionally biased region" description="Basic residues" evidence="1">
    <location>
        <begin position="172"/>
        <end position="181"/>
    </location>
</feature>
<feature type="compositionally biased region" description="Basic and acidic residues" evidence="1">
    <location>
        <begin position="249"/>
        <end position="259"/>
    </location>
</feature>
<feature type="compositionally biased region" description="Basic and acidic residues" evidence="1">
    <location>
        <begin position="315"/>
        <end position="332"/>
    </location>
</feature>
<evidence type="ECO:0000313" key="2">
    <source>
        <dbReference type="EMBL" id="ORY32610.1"/>
    </source>
</evidence>
<feature type="compositionally biased region" description="Gly residues" evidence="1">
    <location>
        <begin position="41"/>
        <end position="54"/>
    </location>
</feature>
<evidence type="ECO:0000313" key="3">
    <source>
        <dbReference type="Proteomes" id="UP000193986"/>
    </source>
</evidence>
<dbReference type="Proteomes" id="UP000193986">
    <property type="component" value="Unassembled WGS sequence"/>
</dbReference>
<feature type="region of interest" description="Disordered" evidence="1">
    <location>
        <begin position="1"/>
        <end position="110"/>
    </location>
</feature>
<keyword evidence="3" id="KW-1185">Reference proteome</keyword>
<comment type="caution">
    <text evidence="2">The sequence shown here is derived from an EMBL/GenBank/DDBJ whole genome shotgun (WGS) entry which is preliminary data.</text>
</comment>
<feature type="compositionally biased region" description="Gly residues" evidence="1">
    <location>
        <begin position="159"/>
        <end position="168"/>
    </location>
</feature>
<feature type="compositionally biased region" description="Basic residues" evidence="1">
    <location>
        <begin position="68"/>
        <end position="77"/>
    </location>
</feature>
<feature type="region of interest" description="Disordered" evidence="1">
    <location>
        <begin position="159"/>
        <end position="332"/>
    </location>
</feature>
<evidence type="ECO:0000256" key="1">
    <source>
        <dbReference type="SAM" id="MobiDB-lite"/>
    </source>
</evidence>
<dbReference type="AlphaFoldDB" id="A0A1Y2BDJ3"/>
<dbReference type="OrthoDB" id="2575819at2759"/>
<sequence length="332" mass="32965">MSGVTDGAPKFVHSGEPGTTGREPFEDSTATGPPSYLTQTGGEGGVHGTGGLSSGVGSEVVGSGEGHHGHHHHHHHSKENEGNFASGTGSNTGLGVGETATGGNAAGTGGAYAEERRLGDRGGAFDVNSGGFTGTGSGGYSNTGSSGIDSATLGSGAAAGYGGSGVGQEGHSHHHGHHHHQDRVGNEGQNEALYEGSNTGPVTGGAANTDKFDTDKNRGSGVGYDTSNDTTERAQGKGTGGILGVLGTSDKDFTGRDRLGQSGSSAYTDDHAKFSGNTTGPGGSALTGREGNINNNPVAQAKSRAEGTSTTNAEEEPHKKGLMEKIKDATGL</sequence>
<proteinExistence type="predicted"/>
<reference evidence="2 3" key="1">
    <citation type="submission" date="2016-07" db="EMBL/GenBank/DDBJ databases">
        <title>Pervasive Adenine N6-methylation of Active Genes in Fungi.</title>
        <authorList>
            <consortium name="DOE Joint Genome Institute"/>
            <person name="Mondo S.J."/>
            <person name="Dannebaum R.O."/>
            <person name="Kuo R.C."/>
            <person name="Labutti K."/>
            <person name="Haridas S."/>
            <person name="Kuo A."/>
            <person name="Salamov A."/>
            <person name="Ahrendt S.R."/>
            <person name="Lipzen A."/>
            <person name="Sullivan W."/>
            <person name="Andreopoulos W.B."/>
            <person name="Clum A."/>
            <person name="Lindquist E."/>
            <person name="Daum C."/>
            <person name="Ramamoorthy G.K."/>
            <person name="Gryganskyi A."/>
            <person name="Culley D."/>
            <person name="Magnuson J.K."/>
            <person name="James T.Y."/>
            <person name="O'Malley M.A."/>
            <person name="Stajich J.E."/>
            <person name="Spatafora J.W."/>
            <person name="Visel A."/>
            <person name="Grigoriev I.V."/>
        </authorList>
    </citation>
    <scope>NUCLEOTIDE SEQUENCE [LARGE SCALE GENOMIC DNA]</scope>
    <source>
        <strain evidence="2 3">68-887.2</strain>
    </source>
</reference>
<name>A0A1Y2BDJ3_9TREE</name>
<feature type="compositionally biased region" description="Polar residues" evidence="1">
    <location>
        <begin position="28"/>
        <end position="40"/>
    </location>
</feature>
<dbReference type="EMBL" id="MCFC01000009">
    <property type="protein sequence ID" value="ORY32610.1"/>
    <property type="molecule type" value="Genomic_DNA"/>
</dbReference>